<keyword evidence="1" id="KW-0812">Transmembrane</keyword>
<protein>
    <submittedName>
        <fullName evidence="2">Sigma-E factor negative regulatory protein RseC</fullName>
    </submittedName>
</protein>
<dbReference type="PANTHER" id="PTHR35867:SF1">
    <property type="entry name" value="PROTEIN RSEC"/>
    <property type="match status" value="1"/>
</dbReference>
<dbReference type="PIRSF" id="PIRSF004923">
    <property type="entry name" value="RseC"/>
    <property type="match status" value="1"/>
</dbReference>
<reference evidence="2 3" key="1">
    <citation type="submission" date="2020-08" db="EMBL/GenBank/DDBJ databases">
        <title>Genome sequencing of Purple Non-Sulfur Bacteria from various extreme environments.</title>
        <authorList>
            <person name="Mayer M."/>
        </authorList>
    </citation>
    <scope>NUCLEOTIDE SEQUENCE [LARGE SCALE GENOMIC DNA]</scope>
    <source>
        <strain evidence="2 3">2761</strain>
    </source>
</reference>
<dbReference type="InterPro" id="IPR007359">
    <property type="entry name" value="SigmaE_reg_RseC_MucC"/>
</dbReference>
<comment type="caution">
    <text evidence="2">The sequence shown here is derived from an EMBL/GenBank/DDBJ whole genome shotgun (WGS) entry which is preliminary data.</text>
</comment>
<evidence type="ECO:0000256" key="1">
    <source>
        <dbReference type="SAM" id="Phobius"/>
    </source>
</evidence>
<keyword evidence="3" id="KW-1185">Reference proteome</keyword>
<feature type="transmembrane region" description="Helical" evidence="1">
    <location>
        <begin position="81"/>
        <end position="99"/>
    </location>
</feature>
<gene>
    <name evidence="2" type="ORF">GGD90_001535</name>
</gene>
<keyword evidence="1" id="KW-0472">Membrane</keyword>
<dbReference type="Pfam" id="PF04246">
    <property type="entry name" value="RseC_MucC"/>
    <property type="match status" value="1"/>
</dbReference>
<keyword evidence="1" id="KW-1133">Transmembrane helix</keyword>
<organism evidence="2 3">
    <name type="scientific">Rhodocyclus tenuis</name>
    <name type="common">Rhodospirillum tenue</name>
    <dbReference type="NCBI Taxonomy" id="1066"/>
    <lineage>
        <taxon>Bacteria</taxon>
        <taxon>Pseudomonadati</taxon>
        <taxon>Pseudomonadota</taxon>
        <taxon>Betaproteobacteria</taxon>
        <taxon>Rhodocyclales</taxon>
        <taxon>Rhodocyclaceae</taxon>
        <taxon>Rhodocyclus</taxon>
    </lineage>
</organism>
<dbReference type="InterPro" id="IPR026268">
    <property type="entry name" value="RseC"/>
</dbReference>
<accession>A0A840GG25</accession>
<name>A0A840GG25_RHOTE</name>
<evidence type="ECO:0000313" key="2">
    <source>
        <dbReference type="EMBL" id="MBB4247169.1"/>
    </source>
</evidence>
<sequence length="149" mass="14740">MHEASGTIVALDGDFAIVRLEASGGCGRCHEPGGCGGGANIGRMLCSSESRDFRALNPECVPVGASIRLAIADGAVRRSAVLAYGIPLVALFAGALAGGALAGEAGSIGGALAGIVAGWFVLRRDRKVSAADPAMQPVIRPASAAGRAA</sequence>
<proteinExistence type="predicted"/>
<feature type="transmembrane region" description="Helical" evidence="1">
    <location>
        <begin position="105"/>
        <end position="122"/>
    </location>
</feature>
<dbReference type="PANTHER" id="PTHR35867">
    <property type="entry name" value="PROTEIN RSEC"/>
    <property type="match status" value="1"/>
</dbReference>
<evidence type="ECO:0000313" key="3">
    <source>
        <dbReference type="Proteomes" id="UP000587070"/>
    </source>
</evidence>
<dbReference type="EMBL" id="JACIGE010000004">
    <property type="protein sequence ID" value="MBB4247169.1"/>
    <property type="molecule type" value="Genomic_DNA"/>
</dbReference>
<dbReference type="Proteomes" id="UP000587070">
    <property type="component" value="Unassembled WGS sequence"/>
</dbReference>
<dbReference type="AlphaFoldDB" id="A0A840GG25"/>
<dbReference type="RefSeq" id="WP_153115668.1">
    <property type="nucleotide sequence ID" value="NZ_JACIGE010000004.1"/>
</dbReference>